<accession>A0A1R1ES53</accession>
<evidence type="ECO:0000313" key="2">
    <source>
        <dbReference type="Proteomes" id="UP000187172"/>
    </source>
</evidence>
<dbReference type="EMBL" id="MRTP01000003">
    <property type="protein sequence ID" value="OMF54693.1"/>
    <property type="molecule type" value="Genomic_DNA"/>
</dbReference>
<gene>
    <name evidence="1" type="ORF">BK138_16170</name>
</gene>
<dbReference type="STRING" id="297318.BK138_16170"/>
<organism evidence="1 2">
    <name type="scientific">Paenibacillus rhizosphaerae</name>
    <dbReference type="NCBI Taxonomy" id="297318"/>
    <lineage>
        <taxon>Bacteria</taxon>
        <taxon>Bacillati</taxon>
        <taxon>Bacillota</taxon>
        <taxon>Bacilli</taxon>
        <taxon>Bacillales</taxon>
        <taxon>Paenibacillaceae</taxon>
        <taxon>Paenibacillus</taxon>
    </lineage>
</organism>
<protein>
    <submittedName>
        <fullName evidence="1">Uncharacterized protein</fullName>
    </submittedName>
</protein>
<dbReference type="AlphaFoldDB" id="A0A1R1ES53"/>
<comment type="caution">
    <text evidence="1">The sequence shown here is derived from an EMBL/GenBank/DDBJ whole genome shotgun (WGS) entry which is preliminary data.</text>
</comment>
<dbReference type="RefSeq" id="WP_076170593.1">
    <property type="nucleotide sequence ID" value="NZ_MRTP01000003.1"/>
</dbReference>
<dbReference type="Proteomes" id="UP000187172">
    <property type="component" value="Unassembled WGS sequence"/>
</dbReference>
<sequence length="137" mass="16256">MFEVNFNDEVKVKLTEHGLSLLEKEQKLLNEYIQRNGGKGVGEYKPRIDEDGYTSFQLWDLMHRLGPYLSLGLPEPFEGRMIFPNGRGVNQKQGMRAKMMSILQWLIKVTYGWNDQEPMNREERRQRVKPKRNRRLS</sequence>
<name>A0A1R1ES53_9BACL</name>
<reference evidence="1 2" key="1">
    <citation type="submission" date="2016-11" db="EMBL/GenBank/DDBJ databases">
        <title>Paenibacillus species isolates.</title>
        <authorList>
            <person name="Beno S.M."/>
        </authorList>
    </citation>
    <scope>NUCLEOTIDE SEQUENCE [LARGE SCALE GENOMIC DNA]</scope>
    <source>
        <strain evidence="1 2">FSL R5-0378</strain>
    </source>
</reference>
<keyword evidence="2" id="KW-1185">Reference proteome</keyword>
<proteinExistence type="predicted"/>
<evidence type="ECO:0000313" key="1">
    <source>
        <dbReference type="EMBL" id="OMF54693.1"/>
    </source>
</evidence>